<proteinExistence type="predicted"/>
<comment type="caution">
    <text evidence="1">The sequence shown here is derived from an EMBL/GenBank/DDBJ whole genome shotgun (WGS) entry which is preliminary data.</text>
</comment>
<accession>A0A917ACC6</accession>
<evidence type="ECO:0000313" key="1">
    <source>
        <dbReference type="EMBL" id="GGE38083.1"/>
    </source>
</evidence>
<evidence type="ECO:0008006" key="3">
    <source>
        <dbReference type="Google" id="ProtNLM"/>
    </source>
</evidence>
<dbReference type="EMBL" id="BMFJ01000001">
    <property type="protein sequence ID" value="GGE38083.1"/>
    <property type="molecule type" value="Genomic_DNA"/>
</dbReference>
<dbReference type="Proteomes" id="UP000612855">
    <property type="component" value="Unassembled WGS sequence"/>
</dbReference>
<sequence length="99" mass="11250">MTTTRIQNITYNPATRAFEARVTLRHADEDYTYPCALRAPIDTDSGIVARRLIEMAERRHARDASEMRSRRPANLLSHVPAEIASATDMLWQRMLGHAA</sequence>
<evidence type="ECO:0000313" key="2">
    <source>
        <dbReference type="Proteomes" id="UP000612855"/>
    </source>
</evidence>
<name>A0A917ACC6_9RHOB</name>
<protein>
    <recommendedName>
        <fullName evidence="3">Orotidine 5'-phosphate decarboxylase</fullName>
    </recommendedName>
</protein>
<organism evidence="1 2">
    <name type="scientific">Primorskyibacter flagellatus</name>
    <dbReference type="NCBI Taxonomy" id="1387277"/>
    <lineage>
        <taxon>Bacteria</taxon>
        <taxon>Pseudomonadati</taxon>
        <taxon>Pseudomonadota</taxon>
        <taxon>Alphaproteobacteria</taxon>
        <taxon>Rhodobacterales</taxon>
        <taxon>Roseobacteraceae</taxon>
        <taxon>Primorskyibacter</taxon>
    </lineage>
</organism>
<reference evidence="2" key="1">
    <citation type="journal article" date="2019" name="Int. J. Syst. Evol. Microbiol.">
        <title>The Global Catalogue of Microorganisms (GCM) 10K type strain sequencing project: providing services to taxonomists for standard genome sequencing and annotation.</title>
        <authorList>
            <consortium name="The Broad Institute Genomics Platform"/>
            <consortium name="The Broad Institute Genome Sequencing Center for Infectious Disease"/>
            <person name="Wu L."/>
            <person name="Ma J."/>
        </authorList>
    </citation>
    <scope>NUCLEOTIDE SEQUENCE [LARGE SCALE GENOMIC DNA]</scope>
    <source>
        <strain evidence="2">CGMCC 1.12664</strain>
    </source>
</reference>
<keyword evidence="2" id="KW-1185">Reference proteome</keyword>
<dbReference type="RefSeq" id="WP_188478215.1">
    <property type="nucleotide sequence ID" value="NZ_BMFJ01000001.1"/>
</dbReference>
<dbReference type="AlphaFoldDB" id="A0A917ACC6"/>
<gene>
    <name evidence="1" type="ORF">GCM10011360_27350</name>
</gene>